<dbReference type="Proteomes" id="UP001597493">
    <property type="component" value="Unassembled WGS sequence"/>
</dbReference>
<organism evidence="4 5">
    <name type="scientific">Paenibacillus thailandensis</name>
    <dbReference type="NCBI Taxonomy" id="393250"/>
    <lineage>
        <taxon>Bacteria</taxon>
        <taxon>Bacillati</taxon>
        <taxon>Bacillota</taxon>
        <taxon>Bacilli</taxon>
        <taxon>Bacillales</taxon>
        <taxon>Paenibacillaceae</taxon>
        <taxon>Paenibacillus</taxon>
    </lineage>
</organism>
<accession>A0ABW5R3T9</accession>
<keyword evidence="4" id="KW-0449">Lipoprotein</keyword>
<feature type="compositionally biased region" description="Basic and acidic residues" evidence="1">
    <location>
        <begin position="187"/>
        <end position="202"/>
    </location>
</feature>
<feature type="signal peptide" evidence="2">
    <location>
        <begin position="1"/>
        <end position="19"/>
    </location>
</feature>
<evidence type="ECO:0000256" key="1">
    <source>
        <dbReference type="SAM" id="MobiDB-lite"/>
    </source>
</evidence>
<proteinExistence type="predicted"/>
<feature type="compositionally biased region" description="Acidic residues" evidence="1">
    <location>
        <begin position="207"/>
        <end position="224"/>
    </location>
</feature>
<dbReference type="NCBIfam" id="NF040801">
    <property type="entry name" value="spore_GerD"/>
    <property type="match status" value="1"/>
</dbReference>
<evidence type="ECO:0000313" key="5">
    <source>
        <dbReference type="Proteomes" id="UP001597493"/>
    </source>
</evidence>
<sequence>MSIRTILFAALASSVLMIAGCGSEPAQGGQQMSYKDMKSMVIDILKTEDAQKALQESSQQMSGYSASGIKTLSVQDQEQVRLAVKDVLVSPEYDKVIRKLMTDTRFAGEFAKAVNKQNTEIHKQLLKDPTYQADLMKAMNNTDMQKMILEVLQSNQYKKQVMSMMQEAMGNPIFKLEMLDLMKAAVKEHLEPKPDEKPKQEGGGEGGGEEGGGEGEEGGGEEGGGEGGSSQ</sequence>
<keyword evidence="2" id="KW-0732">Signal</keyword>
<feature type="domain" description="Spore germination GerD central core" evidence="3">
    <location>
        <begin position="74"/>
        <end position="185"/>
    </location>
</feature>
<evidence type="ECO:0000259" key="3">
    <source>
        <dbReference type="Pfam" id="PF17898"/>
    </source>
</evidence>
<feature type="chain" id="PRO_5045419562" evidence="2">
    <location>
        <begin position="20"/>
        <end position="231"/>
    </location>
</feature>
<name>A0ABW5R3T9_9BACL</name>
<comment type="caution">
    <text evidence="4">The sequence shown here is derived from an EMBL/GenBank/DDBJ whole genome shotgun (WGS) entry which is preliminary data.</text>
</comment>
<feature type="region of interest" description="Disordered" evidence="1">
    <location>
        <begin position="187"/>
        <end position="231"/>
    </location>
</feature>
<dbReference type="EMBL" id="JBHUMY010000029">
    <property type="protein sequence ID" value="MFD2662468.1"/>
    <property type="molecule type" value="Genomic_DNA"/>
</dbReference>
<gene>
    <name evidence="4" type="primary">gerD</name>
    <name evidence="4" type="ORF">ACFSW5_19615</name>
</gene>
<dbReference type="PROSITE" id="PS51257">
    <property type="entry name" value="PROKAR_LIPOPROTEIN"/>
    <property type="match status" value="1"/>
</dbReference>
<dbReference type="Pfam" id="PF17898">
    <property type="entry name" value="GerD"/>
    <property type="match status" value="1"/>
</dbReference>
<keyword evidence="5" id="KW-1185">Reference proteome</keyword>
<evidence type="ECO:0000256" key="2">
    <source>
        <dbReference type="SAM" id="SignalP"/>
    </source>
</evidence>
<reference evidence="5" key="1">
    <citation type="journal article" date="2019" name="Int. J. Syst. Evol. Microbiol.">
        <title>The Global Catalogue of Microorganisms (GCM) 10K type strain sequencing project: providing services to taxonomists for standard genome sequencing and annotation.</title>
        <authorList>
            <consortium name="The Broad Institute Genomics Platform"/>
            <consortium name="The Broad Institute Genome Sequencing Center for Infectious Disease"/>
            <person name="Wu L."/>
            <person name="Ma J."/>
        </authorList>
    </citation>
    <scope>NUCLEOTIDE SEQUENCE [LARGE SCALE GENOMIC DNA]</scope>
    <source>
        <strain evidence="5">TISTR 1827</strain>
    </source>
</reference>
<evidence type="ECO:0000313" key="4">
    <source>
        <dbReference type="EMBL" id="MFD2662468.1"/>
    </source>
</evidence>
<dbReference type="RefSeq" id="WP_379276806.1">
    <property type="nucleotide sequence ID" value="NZ_JBHUGT010000017.1"/>
</dbReference>
<protein>
    <submittedName>
        <fullName evidence="4">Spore germination lipoprotein GerD</fullName>
    </submittedName>
</protein>
<dbReference type="InterPro" id="IPR041262">
    <property type="entry name" value="GerD_central"/>
</dbReference>